<dbReference type="Proteomes" id="UP000054007">
    <property type="component" value="Unassembled WGS sequence"/>
</dbReference>
<feature type="region of interest" description="Disordered" evidence="1">
    <location>
        <begin position="194"/>
        <end position="288"/>
    </location>
</feature>
<feature type="chain" id="PRO_5002317558" description="Carbohydrate-binding module family 19 domain-containing protein" evidence="2">
    <location>
        <begin position="19"/>
        <end position="288"/>
    </location>
</feature>
<feature type="compositionally biased region" description="Low complexity" evidence="1">
    <location>
        <begin position="139"/>
        <end position="150"/>
    </location>
</feature>
<dbReference type="OrthoDB" id="2362516at2759"/>
<feature type="compositionally biased region" description="Low complexity" evidence="1">
    <location>
        <begin position="194"/>
        <end position="234"/>
    </location>
</feature>
<evidence type="ECO:0000313" key="4">
    <source>
        <dbReference type="EMBL" id="KIY73815.1"/>
    </source>
</evidence>
<dbReference type="EMBL" id="KN880433">
    <property type="protein sequence ID" value="KIY73815.1"/>
    <property type="molecule type" value="Genomic_DNA"/>
</dbReference>
<feature type="compositionally biased region" description="Low complexity" evidence="1">
    <location>
        <begin position="247"/>
        <end position="261"/>
    </location>
</feature>
<keyword evidence="2" id="KW-0732">Signal</keyword>
<reference evidence="4 5" key="1">
    <citation type="journal article" date="2015" name="Fungal Genet. Biol.">
        <title>Evolution of novel wood decay mechanisms in Agaricales revealed by the genome sequences of Fistulina hepatica and Cylindrobasidium torrendii.</title>
        <authorList>
            <person name="Floudas D."/>
            <person name="Held B.W."/>
            <person name="Riley R."/>
            <person name="Nagy L.G."/>
            <person name="Koehler G."/>
            <person name="Ransdell A.S."/>
            <person name="Younus H."/>
            <person name="Chow J."/>
            <person name="Chiniquy J."/>
            <person name="Lipzen A."/>
            <person name="Tritt A."/>
            <person name="Sun H."/>
            <person name="Haridas S."/>
            <person name="LaButti K."/>
            <person name="Ohm R.A."/>
            <person name="Kues U."/>
            <person name="Blanchette R.A."/>
            <person name="Grigoriev I.V."/>
            <person name="Minto R.E."/>
            <person name="Hibbett D.S."/>
        </authorList>
    </citation>
    <scope>NUCLEOTIDE SEQUENCE [LARGE SCALE GENOMIC DNA]</scope>
    <source>
        <strain evidence="4 5">FP15055 ss-10</strain>
    </source>
</reference>
<protein>
    <recommendedName>
        <fullName evidence="3">Carbohydrate-binding module family 19 domain-containing protein</fullName>
    </recommendedName>
</protein>
<feature type="compositionally biased region" description="Polar residues" evidence="1">
    <location>
        <begin position="151"/>
        <end position="160"/>
    </location>
</feature>
<feature type="signal peptide" evidence="2">
    <location>
        <begin position="1"/>
        <end position="18"/>
    </location>
</feature>
<evidence type="ECO:0000256" key="1">
    <source>
        <dbReference type="SAM" id="MobiDB-lite"/>
    </source>
</evidence>
<organism evidence="4 5">
    <name type="scientific">Cylindrobasidium torrendii FP15055 ss-10</name>
    <dbReference type="NCBI Taxonomy" id="1314674"/>
    <lineage>
        <taxon>Eukaryota</taxon>
        <taxon>Fungi</taxon>
        <taxon>Dikarya</taxon>
        <taxon>Basidiomycota</taxon>
        <taxon>Agaricomycotina</taxon>
        <taxon>Agaricomycetes</taxon>
        <taxon>Agaricomycetidae</taxon>
        <taxon>Agaricales</taxon>
        <taxon>Marasmiineae</taxon>
        <taxon>Physalacriaceae</taxon>
        <taxon>Cylindrobasidium</taxon>
    </lineage>
</organism>
<proteinExistence type="predicted"/>
<keyword evidence="5" id="KW-1185">Reference proteome</keyword>
<dbReference type="AlphaFoldDB" id="A0A0D7BU98"/>
<sequence length="288" mass="29104">MLYLFYFAIATLFAAVRARPFNINDTLLLENAELAQQRNVQFASLSADDSCEGDENACISGSTAQCNNGKWSLTQCDSGSSCFAIPKTQKSGVRLICDTNEHALSIFEASKATGGIFGNSTEGADSASTDSDHTIVSAATSSSATMTSASPDCSTSAETQQHSDVLTVTVTVDPASSSTSQEAVLTVTVTVEPTSAPSASASVTTITPPATIGGSNSTPSSSSAEASASGAPSTISTFATTETISPSEASAVVSSAEASASTTLENTAVASSTKSVIDLNTTRPTPTA</sequence>
<evidence type="ECO:0000256" key="2">
    <source>
        <dbReference type="SAM" id="SignalP"/>
    </source>
</evidence>
<dbReference type="GO" id="GO:0008061">
    <property type="term" value="F:chitin binding"/>
    <property type="evidence" value="ECO:0007669"/>
    <property type="project" value="InterPro"/>
</dbReference>
<dbReference type="STRING" id="1314674.A0A0D7BU98"/>
<dbReference type="Pfam" id="PF03427">
    <property type="entry name" value="CBM_19"/>
    <property type="match status" value="1"/>
</dbReference>
<feature type="domain" description="Carbohydrate-binding module family 19" evidence="3">
    <location>
        <begin position="41"/>
        <end position="83"/>
    </location>
</feature>
<evidence type="ECO:0000259" key="3">
    <source>
        <dbReference type="Pfam" id="PF03427"/>
    </source>
</evidence>
<accession>A0A0D7BU98</accession>
<feature type="compositionally biased region" description="Polar residues" evidence="1">
    <location>
        <begin position="235"/>
        <end position="246"/>
    </location>
</feature>
<dbReference type="InterPro" id="IPR005089">
    <property type="entry name" value="CBM19"/>
</dbReference>
<feature type="compositionally biased region" description="Polar residues" evidence="1">
    <location>
        <begin position="262"/>
        <end position="288"/>
    </location>
</feature>
<evidence type="ECO:0000313" key="5">
    <source>
        <dbReference type="Proteomes" id="UP000054007"/>
    </source>
</evidence>
<dbReference type="GO" id="GO:0006032">
    <property type="term" value="P:chitin catabolic process"/>
    <property type="evidence" value="ECO:0007669"/>
    <property type="project" value="InterPro"/>
</dbReference>
<name>A0A0D7BU98_9AGAR</name>
<gene>
    <name evidence="4" type="ORF">CYLTODRAFT_385801</name>
</gene>
<feature type="region of interest" description="Disordered" evidence="1">
    <location>
        <begin position="139"/>
        <end position="160"/>
    </location>
</feature>